<feature type="region of interest" description="Disordered" evidence="1">
    <location>
        <begin position="172"/>
        <end position="246"/>
    </location>
</feature>
<comment type="caution">
    <text evidence="2">The sequence shown here is derived from an EMBL/GenBank/DDBJ whole genome shotgun (WGS) entry which is preliminary data.</text>
</comment>
<gene>
    <name evidence="2" type="ORF">D9613_007218</name>
</gene>
<organism evidence="2 3">
    <name type="scientific">Agrocybe pediades</name>
    <dbReference type="NCBI Taxonomy" id="84607"/>
    <lineage>
        <taxon>Eukaryota</taxon>
        <taxon>Fungi</taxon>
        <taxon>Dikarya</taxon>
        <taxon>Basidiomycota</taxon>
        <taxon>Agaricomycotina</taxon>
        <taxon>Agaricomycetes</taxon>
        <taxon>Agaricomycetidae</taxon>
        <taxon>Agaricales</taxon>
        <taxon>Agaricineae</taxon>
        <taxon>Strophariaceae</taxon>
        <taxon>Agrocybe</taxon>
    </lineage>
</organism>
<dbReference type="Gene3D" id="2.40.128.680">
    <property type="match status" value="1"/>
</dbReference>
<evidence type="ECO:0000313" key="2">
    <source>
        <dbReference type="EMBL" id="KAF4610868.1"/>
    </source>
</evidence>
<dbReference type="EMBL" id="JAACJL010000058">
    <property type="protein sequence ID" value="KAF4610868.1"/>
    <property type="molecule type" value="Genomic_DNA"/>
</dbReference>
<evidence type="ECO:0000256" key="1">
    <source>
        <dbReference type="SAM" id="MobiDB-lite"/>
    </source>
</evidence>
<dbReference type="InterPro" id="IPR013924">
    <property type="entry name" value="RNase_H2_suC"/>
</dbReference>
<dbReference type="PANTHER" id="PTHR47204:SF1">
    <property type="entry name" value="RIBONUCLEASE H2 SUBUNIT C"/>
    <property type="match status" value="1"/>
</dbReference>
<keyword evidence="3" id="KW-1185">Reference proteome</keyword>
<feature type="region of interest" description="Disordered" evidence="1">
    <location>
        <begin position="48"/>
        <end position="77"/>
    </location>
</feature>
<evidence type="ECO:0000313" key="3">
    <source>
        <dbReference type="Proteomes" id="UP000521872"/>
    </source>
</evidence>
<reference evidence="2 3" key="1">
    <citation type="submission" date="2019-12" db="EMBL/GenBank/DDBJ databases">
        <authorList>
            <person name="Floudas D."/>
            <person name="Bentzer J."/>
            <person name="Ahren D."/>
            <person name="Johansson T."/>
            <person name="Persson P."/>
            <person name="Tunlid A."/>
        </authorList>
    </citation>
    <scope>NUCLEOTIDE SEQUENCE [LARGE SCALE GENOMIC DNA]</scope>
    <source>
        <strain evidence="2 3">CBS 102.39</strain>
    </source>
</reference>
<protein>
    <submittedName>
        <fullName evidence="2">Uncharacterized protein</fullName>
    </submittedName>
</protein>
<feature type="compositionally biased region" description="Low complexity" evidence="1">
    <location>
        <begin position="193"/>
        <end position="211"/>
    </location>
</feature>
<name>A0A8H4QH52_9AGAR</name>
<dbReference type="Pfam" id="PF08615">
    <property type="entry name" value="RNase_H2_suC"/>
    <property type="match status" value="1"/>
</dbReference>
<dbReference type="Proteomes" id="UP000521872">
    <property type="component" value="Unassembled WGS sequence"/>
</dbReference>
<feature type="compositionally biased region" description="Basic and acidic residues" evidence="1">
    <location>
        <begin position="48"/>
        <end position="74"/>
    </location>
</feature>
<sequence>MASPTLIIPRAASELPTCNPNLMPFHISYTGPALVTAYMRVEKYKRDDASTISKEQDPEAKEEVKADCEMKDPGTPETVVATPAEGDGAELKRPALAVVSSTDSVMTEATLVSESQDTASTVEKTTEQLSAPLLEDEDRRFVSTFRGRSIHGLTIDLPEGYSGLVLRADANSNKQTVSESDEVKTSKAKGKGKAPAAAAAATTKGKSNTTKSKPEANTRRGRLTRSAVSKRVEEPIEVDDDEEPAKMEEDHTVIDVDDTAVSTGEALPDVKPVKKLMPTSQFSSFTLWHPDRPVDKGSDEYARTLREWLALAHEINRTDL</sequence>
<accession>A0A8H4QH52</accession>
<dbReference type="GO" id="GO:0032299">
    <property type="term" value="C:ribonuclease H2 complex"/>
    <property type="evidence" value="ECO:0007669"/>
    <property type="project" value="InterPro"/>
</dbReference>
<dbReference type="GO" id="GO:0006401">
    <property type="term" value="P:RNA catabolic process"/>
    <property type="evidence" value="ECO:0007669"/>
    <property type="project" value="InterPro"/>
</dbReference>
<proteinExistence type="predicted"/>
<dbReference type="AlphaFoldDB" id="A0A8H4QH52"/>
<dbReference type="PANTHER" id="PTHR47204">
    <property type="entry name" value="OS02G0168900 PROTEIN"/>
    <property type="match status" value="1"/>
</dbReference>